<evidence type="ECO:0000313" key="1">
    <source>
        <dbReference type="EMBL" id="GAA5801844.1"/>
    </source>
</evidence>
<accession>A0ABP9Y4B9</accession>
<name>A0ABP9Y4B9_9FUNG</name>
<reference evidence="1 2" key="1">
    <citation type="submission" date="2024-04" db="EMBL/GenBank/DDBJ databases">
        <title>genome sequences of Mucor flavus KT1a and Helicostylum pulchrum KT1b strains isolation_sourced from the surface of a dry-aged beef.</title>
        <authorList>
            <person name="Toyotome T."/>
            <person name="Hosono M."/>
            <person name="Torimaru M."/>
            <person name="Fukuda K."/>
            <person name="Mikami N."/>
        </authorList>
    </citation>
    <scope>NUCLEOTIDE SEQUENCE [LARGE SCALE GENOMIC DNA]</scope>
    <source>
        <strain evidence="1 2">KT1b</strain>
    </source>
</reference>
<dbReference type="Proteomes" id="UP001476247">
    <property type="component" value="Unassembled WGS sequence"/>
</dbReference>
<protein>
    <submittedName>
        <fullName evidence="1">Uncharacterized protein</fullName>
    </submittedName>
</protein>
<sequence length="116" mass="14126">MRRENFVLRRRLFKNEERLKQKYNENADQEVNEERRLWIITRAGRCQRNRKIDDQISVQEDEEDTRAKYDIEADVNYNVVLEVLEEEDEFEDETDDASRARLMKLRAVVRDAIYKA</sequence>
<keyword evidence="2" id="KW-1185">Reference proteome</keyword>
<comment type="caution">
    <text evidence="1">The sequence shown here is derived from an EMBL/GenBank/DDBJ whole genome shotgun (WGS) entry which is preliminary data.</text>
</comment>
<gene>
    <name evidence="1" type="ORF">HPULCUR_007299</name>
</gene>
<evidence type="ECO:0000313" key="2">
    <source>
        <dbReference type="Proteomes" id="UP001476247"/>
    </source>
</evidence>
<organism evidence="1 2">
    <name type="scientific">Helicostylum pulchrum</name>
    <dbReference type="NCBI Taxonomy" id="562976"/>
    <lineage>
        <taxon>Eukaryota</taxon>
        <taxon>Fungi</taxon>
        <taxon>Fungi incertae sedis</taxon>
        <taxon>Mucoromycota</taxon>
        <taxon>Mucoromycotina</taxon>
        <taxon>Mucoromycetes</taxon>
        <taxon>Mucorales</taxon>
        <taxon>Mucorineae</taxon>
        <taxon>Mucoraceae</taxon>
        <taxon>Helicostylum</taxon>
    </lineage>
</organism>
<dbReference type="EMBL" id="BAABUJ010000020">
    <property type="protein sequence ID" value="GAA5801844.1"/>
    <property type="molecule type" value="Genomic_DNA"/>
</dbReference>
<proteinExistence type="predicted"/>